<evidence type="ECO:0000313" key="11">
    <source>
        <dbReference type="Proteomes" id="UP001482520"/>
    </source>
</evidence>
<comment type="subcellular location">
    <subcellularLocation>
        <location evidence="1">Membrane</location>
        <topology evidence="1">Multi-pass membrane protein</topology>
    </subcellularLocation>
</comment>
<feature type="transmembrane region" description="Helical" evidence="9">
    <location>
        <begin position="225"/>
        <end position="246"/>
    </location>
</feature>
<evidence type="ECO:0000256" key="3">
    <source>
        <dbReference type="ARBA" id="ARBA00022679"/>
    </source>
</evidence>
<evidence type="ECO:0000256" key="5">
    <source>
        <dbReference type="ARBA" id="ARBA00022989"/>
    </source>
</evidence>
<feature type="transmembrane region" description="Helical" evidence="9">
    <location>
        <begin position="442"/>
        <end position="463"/>
    </location>
</feature>
<dbReference type="InterPro" id="IPR049829">
    <property type="entry name" value="MptA/B-like"/>
</dbReference>
<keyword evidence="5 9" id="KW-1133">Transmembrane helix</keyword>
<feature type="transmembrane region" description="Helical" evidence="9">
    <location>
        <begin position="45"/>
        <end position="63"/>
    </location>
</feature>
<feature type="transmembrane region" description="Helical" evidence="9">
    <location>
        <begin position="382"/>
        <end position="406"/>
    </location>
</feature>
<dbReference type="EMBL" id="JBEGDP010000016">
    <property type="protein sequence ID" value="MEQ7848378.1"/>
    <property type="molecule type" value="Genomic_DNA"/>
</dbReference>
<evidence type="ECO:0000256" key="9">
    <source>
        <dbReference type="SAM" id="Phobius"/>
    </source>
</evidence>
<evidence type="ECO:0000313" key="10">
    <source>
        <dbReference type="EMBL" id="MEQ7848378.1"/>
    </source>
</evidence>
<feature type="transmembrane region" description="Helical" evidence="9">
    <location>
        <begin position="286"/>
        <end position="311"/>
    </location>
</feature>
<feature type="transmembrane region" description="Helical" evidence="9">
    <location>
        <begin position="201"/>
        <end position="218"/>
    </location>
</feature>
<dbReference type="Proteomes" id="UP001482520">
    <property type="component" value="Unassembled WGS sequence"/>
</dbReference>
<proteinExistence type="inferred from homology"/>
<evidence type="ECO:0000256" key="2">
    <source>
        <dbReference type="ARBA" id="ARBA00022676"/>
    </source>
</evidence>
<comment type="caution">
    <text evidence="10">The sequence shown here is derived from an EMBL/GenBank/DDBJ whole genome shotgun (WGS) entry which is preliminary data.</text>
</comment>
<evidence type="ECO:0000256" key="8">
    <source>
        <dbReference type="SAM" id="MobiDB-lite"/>
    </source>
</evidence>
<feature type="transmembrane region" description="Helical" evidence="9">
    <location>
        <begin position="349"/>
        <end position="370"/>
    </location>
</feature>
<sequence length="518" mass="51742">MLTRGLAGSLLVLLGGLVVSTLPASSPVLDADALVALRAHPAGRMLGLTVVLTGLGLLAASWLRLCRRVALPHGESTADRLALVRHACVVWSAPLVLAPPLFSRDGWSYAAQGALAHLGLSPYDHGPSVLSGPVVEAVDPMWLDTPAPYGPLPLALGDLAAAHTGNPWVLVVAHRGVALVGLLLLAWAVPRLARWSGVDPALASAVVLVSPLMLANGVGGLHNDLLMVGLMAAALVVAAEHGWAAGAVLGGLAAAVKVPGGLVCLGVVLVGLPAAAGALERVRRAAAVAGVAVGTLVGLGAVTGLGLGWVAALGVPGTVSTPLSTTTLVGGALDRVAGLVGLGPGPLDLVDVLRTAGTLAALLLGVWALLRRPAGDRASAVATVALVVGATVVLSPVVHLWYFLWAAPFLAVLRLDRLGMVALLAASTVLGLVAPLDSSLHGAYLAIVLGCLLVAALLPVLLLTRRARARLGRIAQASPARTPAGGAGIASVAQPAAGATVPRTSPSVIRPPLVDGAE</sequence>
<keyword evidence="11" id="KW-1185">Reference proteome</keyword>
<evidence type="ECO:0000256" key="7">
    <source>
        <dbReference type="ARBA" id="ARBA00043987"/>
    </source>
</evidence>
<evidence type="ECO:0000256" key="4">
    <source>
        <dbReference type="ARBA" id="ARBA00022692"/>
    </source>
</evidence>
<gene>
    <name evidence="10" type="primary">mptB</name>
    <name evidence="10" type="ORF">V6R90_13925</name>
</gene>
<dbReference type="RefSeq" id="WP_349805010.1">
    <property type="nucleotide sequence ID" value="NZ_JBEGDP010000016.1"/>
</dbReference>
<organism evidence="10 11">
    <name type="scientific">Nocardioides kribbensis</name>
    <dbReference type="NCBI Taxonomy" id="305517"/>
    <lineage>
        <taxon>Bacteria</taxon>
        <taxon>Bacillati</taxon>
        <taxon>Actinomycetota</taxon>
        <taxon>Actinomycetes</taxon>
        <taxon>Propionibacteriales</taxon>
        <taxon>Nocardioidaceae</taxon>
        <taxon>Nocardioides</taxon>
    </lineage>
</organism>
<dbReference type="Pfam" id="PF26314">
    <property type="entry name" value="MptA_B_family"/>
    <property type="match status" value="1"/>
</dbReference>
<keyword evidence="6 9" id="KW-0472">Membrane</keyword>
<evidence type="ECO:0000256" key="6">
    <source>
        <dbReference type="ARBA" id="ARBA00023136"/>
    </source>
</evidence>
<comment type="similarity">
    <text evidence="7">Belongs to the MptA/B family.</text>
</comment>
<dbReference type="NCBIfam" id="NF038066">
    <property type="entry name" value="MptB"/>
    <property type="match status" value="1"/>
</dbReference>
<evidence type="ECO:0000256" key="1">
    <source>
        <dbReference type="ARBA" id="ARBA00004141"/>
    </source>
</evidence>
<reference evidence="10 11" key="1">
    <citation type="submission" date="2024-02" db="EMBL/GenBank/DDBJ databases">
        <title>Full genome sequence of Nocardioides kribbensis.</title>
        <authorList>
            <person name="Poletto B.L."/>
            <person name="Silva G."/>
            <person name="Galante D."/>
            <person name="Campos K.R."/>
            <person name="Santos M.B.N."/>
            <person name="Sacchi C.T."/>
        </authorList>
    </citation>
    <scope>NUCLEOTIDE SEQUENCE [LARGE SCALE GENOMIC DNA]</scope>
    <source>
        <strain evidence="10 11">O4R</strain>
    </source>
</reference>
<feature type="region of interest" description="Disordered" evidence="8">
    <location>
        <begin position="495"/>
        <end position="518"/>
    </location>
</feature>
<keyword evidence="2 10" id="KW-0328">Glycosyltransferase</keyword>
<keyword evidence="3" id="KW-0808">Transferase</keyword>
<feature type="transmembrane region" description="Helical" evidence="9">
    <location>
        <begin position="168"/>
        <end position="189"/>
    </location>
</feature>
<dbReference type="GO" id="GO:0016757">
    <property type="term" value="F:glycosyltransferase activity"/>
    <property type="evidence" value="ECO:0007669"/>
    <property type="project" value="UniProtKB-KW"/>
</dbReference>
<name>A0ABV1P0X1_9ACTN</name>
<feature type="transmembrane region" description="Helical" evidence="9">
    <location>
        <begin position="258"/>
        <end position="279"/>
    </location>
</feature>
<keyword evidence="4 9" id="KW-0812">Transmembrane</keyword>
<accession>A0ABV1P0X1</accession>
<protein>
    <submittedName>
        <fullName evidence="10">Polyprenol phosphomannose-dependent alpha 1,6 mannosyltransferase MptB</fullName>
    </submittedName>
</protein>